<reference evidence="7" key="1">
    <citation type="submission" date="2022-11" db="UniProtKB">
        <authorList>
            <consortium name="WormBaseParasite"/>
        </authorList>
    </citation>
    <scope>IDENTIFICATION</scope>
</reference>
<comment type="subcellular location">
    <subcellularLocation>
        <location evidence="1">Endomembrane system</location>
        <topology evidence="1">Multi-pass membrane protein</topology>
    </subcellularLocation>
</comment>
<evidence type="ECO:0000256" key="3">
    <source>
        <dbReference type="ARBA" id="ARBA00022692"/>
    </source>
</evidence>
<keyword evidence="4" id="KW-1133">Transmembrane helix</keyword>
<evidence type="ECO:0000313" key="6">
    <source>
        <dbReference type="Proteomes" id="UP000887574"/>
    </source>
</evidence>
<dbReference type="Proteomes" id="UP000887574">
    <property type="component" value="Unplaced"/>
</dbReference>
<evidence type="ECO:0000256" key="2">
    <source>
        <dbReference type="ARBA" id="ARBA00022448"/>
    </source>
</evidence>
<keyword evidence="6" id="KW-1185">Reference proteome</keyword>
<name>A0A915E4M3_9BILA</name>
<evidence type="ECO:0000256" key="1">
    <source>
        <dbReference type="ARBA" id="ARBA00004127"/>
    </source>
</evidence>
<protein>
    <submittedName>
        <fullName evidence="7">Uncharacterized protein</fullName>
    </submittedName>
</protein>
<keyword evidence="3" id="KW-0812">Transmembrane</keyword>
<sequence length="137" mass="15430">MFIGNAFYICLEVIDLPKRYLLLIGRFITGMGRAFVTCGQAIGMTSGPALQLFFTPLTYPGISLFENLRFNLYTAPAYLAYHLSDITNTTKVKDISGTTHDLCHPETLAARDREDPNDQLAVVQRQIKKMKQSRLLL</sequence>
<organism evidence="6 7">
    <name type="scientific">Ditylenchus dipsaci</name>
    <dbReference type="NCBI Taxonomy" id="166011"/>
    <lineage>
        <taxon>Eukaryota</taxon>
        <taxon>Metazoa</taxon>
        <taxon>Ecdysozoa</taxon>
        <taxon>Nematoda</taxon>
        <taxon>Chromadorea</taxon>
        <taxon>Rhabditida</taxon>
        <taxon>Tylenchina</taxon>
        <taxon>Tylenchomorpha</taxon>
        <taxon>Sphaerularioidea</taxon>
        <taxon>Anguinidae</taxon>
        <taxon>Anguininae</taxon>
        <taxon>Ditylenchus</taxon>
    </lineage>
</organism>
<dbReference type="PANTHER" id="PTHR23510:SF3">
    <property type="entry name" value="MAJOR FACILITATOR SUPERFAMILY DOMAIN-CONTAINING PROTEIN 8"/>
    <property type="match status" value="1"/>
</dbReference>
<dbReference type="PANTHER" id="PTHR23510">
    <property type="entry name" value="INNER MEMBRANE TRANSPORT PROTEIN YAJR"/>
    <property type="match status" value="1"/>
</dbReference>
<keyword evidence="2" id="KW-0813">Transport</keyword>
<dbReference type="GO" id="GO:0005765">
    <property type="term" value="C:lysosomal membrane"/>
    <property type="evidence" value="ECO:0007669"/>
    <property type="project" value="TreeGrafter"/>
</dbReference>
<dbReference type="WBParaSite" id="jg2643">
    <property type="protein sequence ID" value="jg2643"/>
    <property type="gene ID" value="jg2643"/>
</dbReference>
<evidence type="ECO:0000256" key="5">
    <source>
        <dbReference type="ARBA" id="ARBA00023136"/>
    </source>
</evidence>
<evidence type="ECO:0000256" key="4">
    <source>
        <dbReference type="ARBA" id="ARBA00022989"/>
    </source>
</evidence>
<keyword evidence="5" id="KW-0472">Membrane</keyword>
<dbReference type="GO" id="GO:0012505">
    <property type="term" value="C:endomembrane system"/>
    <property type="evidence" value="ECO:0007669"/>
    <property type="project" value="UniProtKB-SubCell"/>
</dbReference>
<accession>A0A915E4M3</accession>
<proteinExistence type="predicted"/>
<evidence type="ECO:0000313" key="7">
    <source>
        <dbReference type="WBParaSite" id="jg2643"/>
    </source>
</evidence>
<dbReference type="InterPro" id="IPR051068">
    <property type="entry name" value="MFS_Domain-Containing_Protein"/>
</dbReference>
<dbReference type="AlphaFoldDB" id="A0A915E4M3"/>